<keyword evidence="4" id="KW-1185">Reference proteome</keyword>
<dbReference type="EMBL" id="CP007032">
    <property type="protein sequence ID" value="AHF05975.1"/>
    <property type="molecule type" value="Genomic_DNA"/>
</dbReference>
<evidence type="ECO:0000259" key="2">
    <source>
        <dbReference type="Pfam" id="PF10080"/>
    </source>
</evidence>
<dbReference type="OrthoDB" id="1952410at2"/>
<keyword evidence="1" id="KW-0812">Transmembrane</keyword>
<dbReference type="Proteomes" id="UP000010847">
    <property type="component" value="Chromosome"/>
</dbReference>
<reference evidence="3 4" key="1">
    <citation type="submission" date="2013-12" db="EMBL/GenBank/DDBJ databases">
        <authorList>
            <consortium name="DOE Joint Genome Institute"/>
            <person name="Smidt H."/>
            <person name="Huntemann M."/>
            <person name="Han J."/>
            <person name="Chen A."/>
            <person name="Kyrpides N."/>
            <person name="Mavromatis K."/>
            <person name="Markowitz V."/>
            <person name="Palaniappan K."/>
            <person name="Ivanova N."/>
            <person name="Schaumberg A."/>
            <person name="Pati A."/>
            <person name="Liolios K."/>
            <person name="Nordberg H.P."/>
            <person name="Cantor M.N."/>
            <person name="Hua S.X."/>
            <person name="Woyke T."/>
        </authorList>
    </citation>
    <scope>NUCLEOTIDE SEQUENCE [LARGE SCALE GENOMIC DNA]</scope>
    <source>
        <strain evidence="4">DSM 15288</strain>
    </source>
</reference>
<dbReference type="STRING" id="871968.DESME_01940"/>
<evidence type="ECO:0000313" key="4">
    <source>
        <dbReference type="Proteomes" id="UP000010847"/>
    </source>
</evidence>
<proteinExistence type="predicted"/>
<feature type="domain" description="Membrane iron-sulfur containing protein FtrD-like" evidence="2">
    <location>
        <begin position="92"/>
        <end position="193"/>
    </location>
</feature>
<dbReference type="HOGENOM" id="CLU_1395735_0_0_9"/>
<sequence length="195" mass="21444">MGKVQNQSKRDKFTQPRKKNNTPIYVFTGIAVVVLAVGGFYFFGNKNSEVDSKATASIGQSVNYNANDKLQQTKVANKVENGKVTLTTRTDLKEKKFIWTEYKANGKRVPLTAIAEPSGKIVVAVSVCEPCKGESFHISGNTLVCNVCGTTWNLESFKGLSGGCQDYPPEVLQYTQNGDNIEVDQAKLDAWKPRV</sequence>
<keyword evidence="1" id="KW-0472">Membrane</keyword>
<evidence type="ECO:0000313" key="3">
    <source>
        <dbReference type="EMBL" id="AHF05975.1"/>
    </source>
</evidence>
<dbReference type="eggNOG" id="COG4393">
    <property type="taxonomic scope" value="Bacteria"/>
</dbReference>
<keyword evidence="1" id="KW-1133">Transmembrane helix</keyword>
<dbReference type="Pfam" id="PF10080">
    <property type="entry name" value="FtrD-like"/>
    <property type="match status" value="1"/>
</dbReference>
<name>W0E530_9FIRM</name>
<dbReference type="KEGG" id="dmt:DESME_01940"/>
<feature type="transmembrane region" description="Helical" evidence="1">
    <location>
        <begin position="21"/>
        <end position="43"/>
    </location>
</feature>
<accession>W0E530</accession>
<gene>
    <name evidence="3" type="ORF">DESME_01940</name>
</gene>
<dbReference type="AlphaFoldDB" id="W0E530"/>
<dbReference type="InterPro" id="IPR018758">
    <property type="entry name" value="FtrD-like"/>
</dbReference>
<evidence type="ECO:0000256" key="1">
    <source>
        <dbReference type="SAM" id="Phobius"/>
    </source>
</evidence>
<protein>
    <submittedName>
        <fullName evidence="3">Membrane protein</fullName>
    </submittedName>
</protein>
<organism evidence="3 4">
    <name type="scientific">Desulfitobacterium metallireducens DSM 15288</name>
    <dbReference type="NCBI Taxonomy" id="871968"/>
    <lineage>
        <taxon>Bacteria</taxon>
        <taxon>Bacillati</taxon>
        <taxon>Bacillota</taxon>
        <taxon>Clostridia</taxon>
        <taxon>Eubacteriales</taxon>
        <taxon>Desulfitobacteriaceae</taxon>
        <taxon>Desulfitobacterium</taxon>
    </lineage>
</organism>
<dbReference type="RefSeq" id="WP_006716430.1">
    <property type="nucleotide sequence ID" value="NZ_CP007032.1"/>
</dbReference>